<accession>A0A5D4R974</accession>
<dbReference type="GO" id="GO:0008460">
    <property type="term" value="F:dTDP-glucose 4,6-dehydratase activity"/>
    <property type="evidence" value="ECO:0007669"/>
    <property type="project" value="UniProtKB-EC"/>
</dbReference>
<dbReference type="SUPFAM" id="SSF51735">
    <property type="entry name" value="NAD(P)-binding Rossmann-fold domains"/>
    <property type="match status" value="1"/>
</dbReference>
<evidence type="ECO:0000256" key="6">
    <source>
        <dbReference type="ARBA" id="ARBA00023027"/>
    </source>
</evidence>
<evidence type="ECO:0000256" key="2">
    <source>
        <dbReference type="ARBA" id="ARBA00001911"/>
    </source>
</evidence>
<comment type="cofactor">
    <cofactor evidence="2">
        <name>NAD(+)</name>
        <dbReference type="ChEBI" id="CHEBI:57540"/>
    </cofactor>
</comment>
<dbReference type="CDD" id="cd05246">
    <property type="entry name" value="dTDP_GD_SDR_e"/>
    <property type="match status" value="1"/>
</dbReference>
<comment type="similarity">
    <text evidence="3">Belongs to the NAD(P)-dependent epimerase/dehydratase family. dTDP-glucose dehydratase subfamily.</text>
</comment>
<dbReference type="PANTHER" id="PTHR43000">
    <property type="entry name" value="DTDP-D-GLUCOSE 4,6-DEHYDRATASE-RELATED"/>
    <property type="match status" value="1"/>
</dbReference>
<proteinExistence type="inferred from homology"/>
<dbReference type="Pfam" id="PF16363">
    <property type="entry name" value="GDP_Man_Dehyd"/>
    <property type="match status" value="1"/>
</dbReference>
<dbReference type="InterPro" id="IPR016040">
    <property type="entry name" value="NAD(P)-bd_dom"/>
</dbReference>
<dbReference type="PROSITE" id="PS00061">
    <property type="entry name" value="ADH_SHORT"/>
    <property type="match status" value="1"/>
</dbReference>
<dbReference type="EMBL" id="VTER01000006">
    <property type="protein sequence ID" value="TYS48013.1"/>
    <property type="molecule type" value="Genomic_DNA"/>
</dbReference>
<dbReference type="GO" id="GO:0009225">
    <property type="term" value="P:nucleotide-sugar metabolic process"/>
    <property type="evidence" value="ECO:0007669"/>
    <property type="project" value="InterPro"/>
</dbReference>
<comment type="catalytic activity">
    <reaction evidence="1">
        <text>dTDP-alpha-D-glucose = dTDP-4-dehydro-6-deoxy-alpha-D-glucose + H2O</text>
        <dbReference type="Rhea" id="RHEA:17221"/>
        <dbReference type="ChEBI" id="CHEBI:15377"/>
        <dbReference type="ChEBI" id="CHEBI:57477"/>
        <dbReference type="ChEBI" id="CHEBI:57649"/>
        <dbReference type="EC" id="4.2.1.46"/>
    </reaction>
</comment>
<gene>
    <name evidence="9" type="primary">rfbB</name>
    <name evidence="9" type="ORF">FZD51_13960</name>
</gene>
<dbReference type="Proteomes" id="UP000322139">
    <property type="component" value="Unassembled WGS sequence"/>
</dbReference>
<dbReference type="InterPro" id="IPR005888">
    <property type="entry name" value="dTDP_Gluc_deHydtase"/>
</dbReference>
<evidence type="ECO:0000256" key="4">
    <source>
        <dbReference type="ARBA" id="ARBA00011990"/>
    </source>
</evidence>
<evidence type="ECO:0000256" key="5">
    <source>
        <dbReference type="ARBA" id="ARBA00016977"/>
    </source>
</evidence>
<feature type="domain" description="NAD(P)-binding" evidence="8">
    <location>
        <begin position="4"/>
        <end position="304"/>
    </location>
</feature>
<dbReference type="NCBIfam" id="TIGR01181">
    <property type="entry name" value="dTDP_gluc_dehyt"/>
    <property type="match status" value="1"/>
</dbReference>
<keyword evidence="6" id="KW-0520">NAD</keyword>
<dbReference type="EC" id="4.2.1.46" evidence="4"/>
<dbReference type="Gene3D" id="3.40.50.720">
    <property type="entry name" value="NAD(P)-binding Rossmann-like Domain"/>
    <property type="match status" value="1"/>
</dbReference>
<dbReference type="AlphaFoldDB" id="A0A5D4R974"/>
<dbReference type="InterPro" id="IPR020904">
    <property type="entry name" value="Sc_DH/Rdtase_CS"/>
</dbReference>
<name>A0A5D4R974_9BACI</name>
<evidence type="ECO:0000256" key="7">
    <source>
        <dbReference type="ARBA" id="ARBA00023239"/>
    </source>
</evidence>
<evidence type="ECO:0000259" key="8">
    <source>
        <dbReference type="Pfam" id="PF16363"/>
    </source>
</evidence>
<evidence type="ECO:0000313" key="10">
    <source>
        <dbReference type="Proteomes" id="UP000322139"/>
    </source>
</evidence>
<comment type="caution">
    <text evidence="9">The sequence shown here is derived from an EMBL/GenBank/DDBJ whole genome shotgun (WGS) entry which is preliminary data.</text>
</comment>
<sequence length="318" mass="35671">MELLVTGAAGFIGLNFVHLALKNPSVSVTVIDALTYASHPEEMKRLSLHPRFRFIKGSIANERELEAAFDRNYDSIIHFAAESHVDNSIKNASLFIETNISGTYLLLLNMLKGRAGKMIHISTDEVYGTLEAGQPAFTEHSPLSPNNPYSATKASSDLLVRSFRETYKLPVITTRCSNNYGPYQHSEKFIPTIVLKALNNEKIPVYGDGLQIRDWLYVGDHCKAIWMILEKGNLGEVYNIGGGNEKTNIEVVKHILDLLGKPESLIEYVEDRKGHDRRYAIDSAKLQSELGWKQELPFEKALQTTVDWYKNRLTGSAG</sequence>
<evidence type="ECO:0000256" key="1">
    <source>
        <dbReference type="ARBA" id="ARBA00001539"/>
    </source>
</evidence>
<evidence type="ECO:0000313" key="9">
    <source>
        <dbReference type="EMBL" id="TYS48013.1"/>
    </source>
</evidence>
<dbReference type="Gene3D" id="3.90.25.10">
    <property type="entry name" value="UDP-galactose 4-epimerase, domain 1"/>
    <property type="match status" value="1"/>
</dbReference>
<organism evidence="9 10">
    <name type="scientific">Bacillus infantis</name>
    <dbReference type="NCBI Taxonomy" id="324767"/>
    <lineage>
        <taxon>Bacteria</taxon>
        <taxon>Bacillati</taxon>
        <taxon>Bacillota</taxon>
        <taxon>Bacilli</taxon>
        <taxon>Bacillales</taxon>
        <taxon>Bacillaceae</taxon>
        <taxon>Bacillus</taxon>
    </lineage>
</organism>
<dbReference type="RefSeq" id="WP_148975325.1">
    <property type="nucleotide sequence ID" value="NZ_VTER01000006.1"/>
</dbReference>
<protein>
    <recommendedName>
        <fullName evidence="5">dTDP-glucose 4,6-dehydratase</fullName>
        <ecNumber evidence="4">4.2.1.46</ecNumber>
    </recommendedName>
</protein>
<evidence type="ECO:0000256" key="3">
    <source>
        <dbReference type="ARBA" id="ARBA00008178"/>
    </source>
</evidence>
<keyword evidence="7 9" id="KW-0456">Lyase</keyword>
<dbReference type="InterPro" id="IPR036291">
    <property type="entry name" value="NAD(P)-bd_dom_sf"/>
</dbReference>
<reference evidence="9 10" key="1">
    <citation type="submission" date="2019-08" db="EMBL/GenBank/DDBJ databases">
        <title>Bacillus genomes from the desert of Cuatro Cienegas, Coahuila.</title>
        <authorList>
            <person name="Olmedo-Alvarez G."/>
        </authorList>
    </citation>
    <scope>NUCLEOTIDE SEQUENCE [LARGE SCALE GENOMIC DNA]</scope>
    <source>
        <strain evidence="9 10">CH446_14T</strain>
    </source>
</reference>